<gene>
    <name evidence="7" type="ORF">RFM27_05165</name>
</gene>
<evidence type="ECO:0000256" key="3">
    <source>
        <dbReference type="ARBA" id="ARBA00022763"/>
    </source>
</evidence>
<dbReference type="CDD" id="cd00221">
    <property type="entry name" value="Vsr"/>
    <property type="match status" value="1"/>
</dbReference>
<protein>
    <recommendedName>
        <fullName evidence="6">Very short patch repair endonuclease</fullName>
        <ecNumber evidence="6">3.1.-.-</ecNumber>
    </recommendedName>
</protein>
<keyword evidence="5 6" id="KW-0234">DNA repair</keyword>
<reference evidence="7 8" key="1">
    <citation type="submission" date="2023-08" db="EMBL/GenBank/DDBJ databases">
        <title>Implementing the SeqCode for naming new Mesorhizobium species isolated from Vachellia karroo root nodules.</title>
        <authorList>
            <person name="Van Lill M."/>
        </authorList>
    </citation>
    <scope>NUCLEOTIDE SEQUENCE [LARGE SCALE GENOMIC DNA]</scope>
    <source>
        <strain evidence="7 8">VK23A</strain>
    </source>
</reference>
<sequence length="152" mass="17454">MADIISKENRSLLMASVGQKHTKPEVVVRRELHALGFRFRLHDSKLPGRPDILFPRYHSVIMVHGCFWHGHGCRRRPLPESNAAYWRQKIERNMARDAAVLSALETLGWRSLVVWECAVLSNSTLRKHAIARIADWLREDLPSGQIGRSDLI</sequence>
<dbReference type="Gene3D" id="3.40.960.10">
    <property type="entry name" value="VSR Endonuclease"/>
    <property type="match status" value="1"/>
</dbReference>
<dbReference type="SUPFAM" id="SSF52980">
    <property type="entry name" value="Restriction endonuclease-like"/>
    <property type="match status" value="1"/>
</dbReference>
<evidence type="ECO:0000256" key="5">
    <source>
        <dbReference type="ARBA" id="ARBA00023204"/>
    </source>
</evidence>
<keyword evidence="3 6" id="KW-0227">DNA damage</keyword>
<dbReference type="InterPro" id="IPR004603">
    <property type="entry name" value="DNA_mismatch_endonuc_vsr"/>
</dbReference>
<evidence type="ECO:0000313" key="8">
    <source>
        <dbReference type="Proteomes" id="UP001271780"/>
    </source>
</evidence>
<evidence type="ECO:0000256" key="2">
    <source>
        <dbReference type="ARBA" id="ARBA00022759"/>
    </source>
</evidence>
<dbReference type="GO" id="GO:0004519">
    <property type="term" value="F:endonuclease activity"/>
    <property type="evidence" value="ECO:0007669"/>
    <property type="project" value="UniProtKB-KW"/>
</dbReference>
<evidence type="ECO:0000256" key="6">
    <source>
        <dbReference type="PIRNR" id="PIRNR018267"/>
    </source>
</evidence>
<comment type="caution">
    <text evidence="7">The sequence shown here is derived from an EMBL/GenBank/DDBJ whole genome shotgun (WGS) entry which is preliminary data.</text>
</comment>
<evidence type="ECO:0000256" key="4">
    <source>
        <dbReference type="ARBA" id="ARBA00022801"/>
    </source>
</evidence>
<dbReference type="Proteomes" id="UP001271780">
    <property type="component" value="Unassembled WGS sequence"/>
</dbReference>
<keyword evidence="8" id="KW-1185">Reference proteome</keyword>
<evidence type="ECO:0000256" key="1">
    <source>
        <dbReference type="ARBA" id="ARBA00022722"/>
    </source>
</evidence>
<dbReference type="RefSeq" id="WP_320315997.1">
    <property type="nucleotide sequence ID" value="NZ_JAVIIX010000003.1"/>
</dbReference>
<evidence type="ECO:0000313" key="7">
    <source>
        <dbReference type="EMBL" id="MDX8471454.1"/>
    </source>
</evidence>
<proteinExistence type="inferred from homology"/>
<accession>A0ABU4XA30</accession>
<dbReference type="NCBIfam" id="TIGR00632">
    <property type="entry name" value="vsr"/>
    <property type="match status" value="1"/>
</dbReference>
<organism evidence="7 8">
    <name type="scientific">Mesorhizobium dulcispinae</name>
    <dbReference type="NCBI Taxonomy" id="3072316"/>
    <lineage>
        <taxon>Bacteria</taxon>
        <taxon>Pseudomonadati</taxon>
        <taxon>Pseudomonadota</taxon>
        <taxon>Alphaproteobacteria</taxon>
        <taxon>Hyphomicrobiales</taxon>
        <taxon>Phyllobacteriaceae</taxon>
        <taxon>Mesorhizobium</taxon>
    </lineage>
</organism>
<keyword evidence="2 6" id="KW-0255">Endonuclease</keyword>
<dbReference type="PIRSF" id="PIRSF018267">
    <property type="entry name" value="VSR_endonuc"/>
    <property type="match status" value="1"/>
</dbReference>
<keyword evidence="4 6" id="KW-0378">Hydrolase</keyword>
<dbReference type="Pfam" id="PF03852">
    <property type="entry name" value="Vsr"/>
    <property type="match status" value="1"/>
</dbReference>
<keyword evidence="1 6" id="KW-0540">Nuclease</keyword>
<name>A0ABU4XA30_9HYPH</name>
<comment type="function">
    <text evidence="6">May nick specific sequences that contain T:G mispairs resulting from m5C-deamination.</text>
</comment>
<dbReference type="InterPro" id="IPR011335">
    <property type="entry name" value="Restrct_endonuc-II-like"/>
</dbReference>
<dbReference type="EC" id="3.1.-.-" evidence="6"/>
<dbReference type="EMBL" id="JAVIIZ010000002">
    <property type="protein sequence ID" value="MDX8471454.1"/>
    <property type="molecule type" value="Genomic_DNA"/>
</dbReference>
<comment type="similarity">
    <text evidence="6">Belongs to the vsr family.</text>
</comment>